<accession>A0A1B2RCJ7</accession>
<dbReference type="EMBL" id="KX258624">
    <property type="protein sequence ID" value="AOB42254.1"/>
    <property type="molecule type" value="Genomic_DNA"/>
</dbReference>
<evidence type="ECO:0000313" key="1">
    <source>
        <dbReference type="EMBL" id="AOB42254.1"/>
    </source>
</evidence>
<proteinExistence type="predicted"/>
<reference evidence="1" key="1">
    <citation type="submission" date="2016-05" db="EMBL/GenBank/DDBJ databases">
        <title>Complete sequence and organization of pFR260, the Bacillus thuringiensis INTA Fr7-4 plasmid harbouring the insecticidal genes.</title>
        <authorList>
            <person name="Navas L.E."/>
            <person name="Amadio A.F."/>
            <person name="Ortiz E.M."/>
            <person name="Sauka D.H."/>
            <person name="Benintende G.B."/>
            <person name="Zandomeni R.O."/>
            <person name="Berretta M.F."/>
        </authorList>
    </citation>
    <scope>NUCLEOTIDE SEQUENCE</scope>
    <source>
        <strain evidence="1">INTA Fr7-4</strain>
        <plasmid evidence="1">pFR260</plasmid>
    </source>
</reference>
<sequence length="92" mass="10314">MKQENENRYEIEVEQIDTTIECESCCIPVDQNAGIYGGIALTGFIDVEKIITVKNNGCKEKLFLEKKLPFQLVVLHLGKQQDSGQAKPKQSS</sequence>
<name>A0A1B2RCJ7_BACTU</name>
<dbReference type="RefSeq" id="WP_076775887.1">
    <property type="nucleotide sequence ID" value="NZ_MSFC01000072.1"/>
</dbReference>
<organism evidence="1">
    <name type="scientific">Bacillus thuringiensis</name>
    <dbReference type="NCBI Taxonomy" id="1428"/>
    <lineage>
        <taxon>Bacteria</taxon>
        <taxon>Bacillati</taxon>
        <taxon>Bacillota</taxon>
        <taxon>Bacilli</taxon>
        <taxon>Bacillales</taxon>
        <taxon>Bacillaceae</taxon>
        <taxon>Bacillus</taxon>
        <taxon>Bacillus cereus group</taxon>
    </lineage>
</organism>
<keyword evidence="1" id="KW-0614">Plasmid</keyword>
<geneLocation type="plasmid" evidence="1">
    <name>pFR260</name>
</geneLocation>
<gene>
    <name evidence="1" type="ORF">pFR260_157c</name>
</gene>
<protein>
    <submittedName>
        <fullName evidence="1">Uncharacterized protein</fullName>
    </submittedName>
</protein>
<dbReference type="AlphaFoldDB" id="A0A1B2RCJ7"/>